<feature type="transmembrane region" description="Helical" evidence="1">
    <location>
        <begin position="59"/>
        <end position="87"/>
    </location>
</feature>
<reference evidence="3 4" key="1">
    <citation type="submission" date="2024-05" db="EMBL/GenBank/DDBJ databases">
        <title>Genomic Encyclopedia of Type Strains, Phase IV (KMG-IV): sequencing the most valuable type-strain genomes for metagenomic binning, comparative biology and taxonomic classification.</title>
        <authorList>
            <person name="Goeker M."/>
        </authorList>
    </citation>
    <scope>NUCLEOTIDE SEQUENCE [LARGE SCALE GENOMIC DNA]</scope>
    <source>
        <strain evidence="3 4">DSM 25286</strain>
    </source>
</reference>
<feature type="transmembrane region" description="Helical" evidence="1">
    <location>
        <begin position="196"/>
        <end position="214"/>
    </location>
</feature>
<dbReference type="SUPFAM" id="SSF48317">
    <property type="entry name" value="Acid phosphatase/Vanadium-dependent haloperoxidase"/>
    <property type="match status" value="1"/>
</dbReference>
<dbReference type="InterPro" id="IPR036938">
    <property type="entry name" value="PAP2/HPO_sf"/>
</dbReference>
<dbReference type="Pfam" id="PF01569">
    <property type="entry name" value="PAP2"/>
    <property type="match status" value="1"/>
</dbReference>
<dbReference type="EC" id="3.6.1.27" evidence="3"/>
<dbReference type="PANTHER" id="PTHR14969:SF13">
    <property type="entry name" value="AT30094P"/>
    <property type="match status" value="1"/>
</dbReference>
<feature type="transmembrane region" description="Helical" evidence="1">
    <location>
        <begin position="136"/>
        <end position="157"/>
    </location>
</feature>
<dbReference type="RefSeq" id="WP_230821836.1">
    <property type="nucleotide sequence ID" value="NZ_JAJNCU010000003.1"/>
</dbReference>
<sequence>MEFGKRSRAMIRNFFIAGIIFLLLYAIITIAVLMDLSWVQRFDYTLTALIQGRLTERGAGFISVATDIAGFPAMLILTVAVVLILMIKRMYIAGLWFGLTIYICASFFMDTMKALIGRERPDLLVITMETSLSYPSGHSIAAVIFYGFLGVILILAVKAPWQKILIGAAASAIVLFVMASRVYLGVHYPSDTIGGFTFGMAGIFISISLYHMALPRLKRWMENKNWRDRSPDLLHEKPL</sequence>
<accession>A0ABV2E971</accession>
<dbReference type="InterPro" id="IPR000326">
    <property type="entry name" value="PAP2/HPO"/>
</dbReference>
<feature type="transmembrane region" description="Helical" evidence="1">
    <location>
        <begin position="94"/>
        <end position="116"/>
    </location>
</feature>
<dbReference type="PANTHER" id="PTHR14969">
    <property type="entry name" value="SPHINGOSINE-1-PHOSPHATE PHOSPHOHYDROLASE"/>
    <property type="match status" value="1"/>
</dbReference>
<dbReference type="EMBL" id="JBDZDV010000002">
    <property type="protein sequence ID" value="MET3110943.1"/>
    <property type="molecule type" value="Genomic_DNA"/>
</dbReference>
<feature type="transmembrane region" description="Helical" evidence="1">
    <location>
        <begin position="164"/>
        <end position="184"/>
    </location>
</feature>
<dbReference type="GO" id="GO:0050380">
    <property type="term" value="F:undecaprenyl-diphosphatase activity"/>
    <property type="evidence" value="ECO:0007669"/>
    <property type="project" value="UniProtKB-EC"/>
</dbReference>
<keyword evidence="1" id="KW-0812">Transmembrane</keyword>
<keyword evidence="1" id="KW-0472">Membrane</keyword>
<comment type="caution">
    <text evidence="3">The sequence shown here is derived from an EMBL/GenBank/DDBJ whole genome shotgun (WGS) entry which is preliminary data.</text>
</comment>
<dbReference type="Gene3D" id="1.20.144.10">
    <property type="entry name" value="Phosphatidic acid phosphatase type 2/haloperoxidase"/>
    <property type="match status" value="2"/>
</dbReference>
<feature type="domain" description="Phosphatidic acid phosphatase type 2/haloperoxidase" evidence="2">
    <location>
        <begin position="97"/>
        <end position="207"/>
    </location>
</feature>
<keyword evidence="3" id="KW-0378">Hydrolase</keyword>
<protein>
    <submittedName>
        <fullName evidence="3">Undecaprenyl-diphosphatase</fullName>
        <ecNumber evidence="3">3.6.1.27</ecNumber>
    </submittedName>
</protein>
<evidence type="ECO:0000256" key="1">
    <source>
        <dbReference type="SAM" id="Phobius"/>
    </source>
</evidence>
<organism evidence="3 4">
    <name type="scientific">Salinicoccus halitifaciens</name>
    <dbReference type="NCBI Taxonomy" id="1073415"/>
    <lineage>
        <taxon>Bacteria</taxon>
        <taxon>Bacillati</taxon>
        <taxon>Bacillota</taxon>
        <taxon>Bacilli</taxon>
        <taxon>Bacillales</taxon>
        <taxon>Staphylococcaceae</taxon>
        <taxon>Salinicoccus</taxon>
    </lineage>
</organism>
<name>A0ABV2E971_9STAP</name>
<keyword evidence="1" id="KW-1133">Transmembrane helix</keyword>
<dbReference type="SMART" id="SM00014">
    <property type="entry name" value="acidPPc"/>
    <property type="match status" value="1"/>
</dbReference>
<feature type="transmembrane region" description="Helical" evidence="1">
    <location>
        <begin position="14"/>
        <end position="39"/>
    </location>
</feature>
<evidence type="ECO:0000313" key="3">
    <source>
        <dbReference type="EMBL" id="MET3110943.1"/>
    </source>
</evidence>
<dbReference type="Proteomes" id="UP001549019">
    <property type="component" value="Unassembled WGS sequence"/>
</dbReference>
<evidence type="ECO:0000313" key="4">
    <source>
        <dbReference type="Proteomes" id="UP001549019"/>
    </source>
</evidence>
<proteinExistence type="predicted"/>
<evidence type="ECO:0000259" key="2">
    <source>
        <dbReference type="SMART" id="SM00014"/>
    </source>
</evidence>
<keyword evidence="4" id="KW-1185">Reference proteome</keyword>
<dbReference type="CDD" id="cd03392">
    <property type="entry name" value="PAP2_like_2"/>
    <property type="match status" value="1"/>
</dbReference>
<gene>
    <name evidence="3" type="ORF">ABHD89_001345</name>
</gene>